<dbReference type="GO" id="GO:0005829">
    <property type="term" value="C:cytosol"/>
    <property type="evidence" value="ECO:0007669"/>
    <property type="project" value="GOC"/>
</dbReference>
<dbReference type="Pfam" id="PF12584">
    <property type="entry name" value="TRAPPC10"/>
    <property type="match status" value="1"/>
</dbReference>
<dbReference type="OrthoDB" id="10256906at2759"/>
<dbReference type="GeneID" id="30180652"/>
<feature type="domain" description="TRAPPC10/Trs130 C-terminal" evidence="4">
    <location>
        <begin position="1042"/>
        <end position="1160"/>
    </location>
</feature>
<dbReference type="InterPro" id="IPR056913">
    <property type="entry name" value="TRAPPC10/Trs130_N"/>
</dbReference>
<dbReference type="Proteomes" id="UP000094455">
    <property type="component" value="Unassembled WGS sequence"/>
</dbReference>
<dbReference type="RefSeq" id="XP_019018671.1">
    <property type="nucleotide sequence ID" value="XM_019163965.1"/>
</dbReference>
<evidence type="ECO:0000256" key="1">
    <source>
        <dbReference type="ARBA" id="ARBA00004555"/>
    </source>
</evidence>
<dbReference type="Pfam" id="PF23036">
    <property type="entry name" value="TRAPPC10_1st"/>
    <property type="match status" value="1"/>
</dbReference>
<evidence type="ECO:0000256" key="3">
    <source>
        <dbReference type="ARBA" id="ARBA00023034"/>
    </source>
</evidence>
<gene>
    <name evidence="7" type="ORF">PICMEDRAFT_71616</name>
</gene>
<proteinExistence type="predicted"/>
<dbReference type="PANTHER" id="PTHR13251">
    <property type="entry name" value="EPILEPSY HOLOPROSENCEPHALY CANDIDATE 1/TMEM1"/>
    <property type="match status" value="1"/>
</dbReference>
<dbReference type="InterPro" id="IPR022233">
    <property type="entry name" value="TRAPPC10/Trs130_C"/>
</dbReference>
<accession>A0A1E3NPC6</accession>
<sequence>MVLDSNTPEESIALTVGFYDPFSIFQGGFRSDFEKHVKIPSFYWKDNHDSLRVLKNVDFKFVEEIPRSKKSDVSYLKLMFVSCQTVDDYRAKVRPLVLQWLGSMKSMEPTVPYLIFFFENTELRTKADKYLKTNLFNKLKIDFDTNEFGVDNIFKIKSIYQANIDKVEVWKYISSSLRTLLADSINLQLRSSESNLVETAQIYQDLKQKQDALACYSKLFNKYPFIKKEDFESVRLEQIYEIFNPQSNIIKYSSNSKFLSKSLYYRQQELILLVPYLTDMVYTKNICRLAQTLKSFINSLEMCYKRNEISFLLIQMFLGNQHLKKLLEQHKSSNAELINSIGSLKLLQRNELIALGTQKGYYVKGSMSIIDMQFSSAPYNILDESLKSIMNSNQSFIDKVIELTRDLINTYNQCSTNMNAIASLSTELALILYFSTDDYETSYDQLVKSYDFYFSSGWKYIGVTLLEVYIENLDKLIEQRGLDVVFQLLSSYVTLAVNKSAKFDESHFKKLCSKLEKPIALKTKELLRISHISSVYCDEVDTYKIDLRFKSKIGSNVDKFRLFMRNTSNEIIQFTSSEVKIKEKNVLTLTCSKVIFDTFKSTNISINIGKFEILQPVSMTIHVSPVESFYALKSKTMEENTRFSIKVPSVRYLHSDKLLFQVRVGKNDISNLELVFVKTDPDKLVNNTECQMLLVDSSSSNHPNEPKELDFTIKETDQKLVFSPKEPSILKCGSVISVYIPYFFPPDVSNTVLDVRYMIQFISIDNLKGQLICSQKRFSQLQSSLPIAVAADETFRSSYSLTNEKSNETLFSLFSYYTINSVSGENPIRIQEVSLSSANSQIETWKSPKNVVAFIDQGSTFFYKVSDFTYRDVLLRISYNSVKDEIVELMNMRFVNFLEEEKAVSVEKKNFFIFVSVAHQIWEILQYKLNFYALTGKIFIIDYDSRIIDNFLKYIDIGSQADFKQHVTQFLNSLPDVEIDDSFKTFMLSNVKKELCITVNLPPINMINVVEYHFDKVLQYLVCEPINVNVTLDVHLLGPFNNQDEVLDNKTILEKKVRFKHNPSGEESNNEDPSQVVNLNLGFIDTDQKWIISGVKNLEAKINLNDTIKNNGSHFQFQLTFVPLKPGKLQLPGIEIKNQSRKDLIMELDYKNTAESVLVVSELNKIIHSF</sequence>
<dbReference type="GO" id="GO:1990071">
    <property type="term" value="C:TRAPPII protein complex"/>
    <property type="evidence" value="ECO:0007669"/>
    <property type="project" value="InterPro"/>
</dbReference>
<feature type="domain" description="Trs130 NTS" evidence="6">
    <location>
        <begin position="288"/>
        <end position="483"/>
    </location>
</feature>
<evidence type="ECO:0000259" key="6">
    <source>
        <dbReference type="Pfam" id="PF24967"/>
    </source>
</evidence>
<dbReference type="InterPro" id="IPR056916">
    <property type="entry name" value="NTS_TR130"/>
</dbReference>
<dbReference type="Pfam" id="PF24967">
    <property type="entry name" value="NTS_TR130"/>
    <property type="match status" value="1"/>
</dbReference>
<name>A0A1E3NPC6_9ASCO</name>
<reference evidence="7 8" key="1">
    <citation type="journal article" date="2016" name="Proc. Natl. Acad. Sci. U.S.A.">
        <title>Comparative genomics of biotechnologically important yeasts.</title>
        <authorList>
            <person name="Riley R."/>
            <person name="Haridas S."/>
            <person name="Wolfe K.H."/>
            <person name="Lopes M.R."/>
            <person name="Hittinger C.T."/>
            <person name="Goeker M."/>
            <person name="Salamov A.A."/>
            <person name="Wisecaver J.H."/>
            <person name="Long T.M."/>
            <person name="Calvey C.H."/>
            <person name="Aerts A.L."/>
            <person name="Barry K.W."/>
            <person name="Choi C."/>
            <person name="Clum A."/>
            <person name="Coughlan A.Y."/>
            <person name="Deshpande S."/>
            <person name="Douglass A.P."/>
            <person name="Hanson S.J."/>
            <person name="Klenk H.-P."/>
            <person name="LaButti K.M."/>
            <person name="Lapidus A."/>
            <person name="Lindquist E.A."/>
            <person name="Lipzen A.M."/>
            <person name="Meier-Kolthoff J.P."/>
            <person name="Ohm R.A."/>
            <person name="Otillar R.P."/>
            <person name="Pangilinan J.L."/>
            <person name="Peng Y."/>
            <person name="Rokas A."/>
            <person name="Rosa C.A."/>
            <person name="Scheuner C."/>
            <person name="Sibirny A.A."/>
            <person name="Slot J.C."/>
            <person name="Stielow J.B."/>
            <person name="Sun H."/>
            <person name="Kurtzman C.P."/>
            <person name="Blackwell M."/>
            <person name="Grigoriev I.V."/>
            <person name="Jeffries T.W."/>
        </authorList>
    </citation>
    <scope>NUCLEOTIDE SEQUENCE [LARGE SCALE GENOMIC DNA]</scope>
    <source>
        <strain evidence="7 8">NRRL Y-2026</strain>
    </source>
</reference>
<evidence type="ECO:0000259" key="4">
    <source>
        <dbReference type="Pfam" id="PF12584"/>
    </source>
</evidence>
<organism evidence="7 8">
    <name type="scientific">Pichia membranifaciens NRRL Y-2026</name>
    <dbReference type="NCBI Taxonomy" id="763406"/>
    <lineage>
        <taxon>Eukaryota</taxon>
        <taxon>Fungi</taxon>
        <taxon>Dikarya</taxon>
        <taxon>Ascomycota</taxon>
        <taxon>Saccharomycotina</taxon>
        <taxon>Pichiomycetes</taxon>
        <taxon>Pichiales</taxon>
        <taxon>Pichiaceae</taxon>
        <taxon>Pichia</taxon>
    </lineage>
</organism>
<keyword evidence="8" id="KW-1185">Reference proteome</keyword>
<dbReference type="GO" id="GO:0006891">
    <property type="term" value="P:intra-Golgi vesicle-mediated transport"/>
    <property type="evidence" value="ECO:0007669"/>
    <property type="project" value="TreeGrafter"/>
</dbReference>
<dbReference type="STRING" id="763406.A0A1E3NPC6"/>
<evidence type="ECO:0000259" key="5">
    <source>
        <dbReference type="Pfam" id="PF23036"/>
    </source>
</evidence>
<dbReference type="GO" id="GO:0034498">
    <property type="term" value="P:early endosome to Golgi transport"/>
    <property type="evidence" value="ECO:0007669"/>
    <property type="project" value="TreeGrafter"/>
</dbReference>
<dbReference type="EMBL" id="KV454002">
    <property type="protein sequence ID" value="ODQ47558.1"/>
    <property type="molecule type" value="Genomic_DNA"/>
</dbReference>
<dbReference type="PANTHER" id="PTHR13251:SF3">
    <property type="entry name" value="TRAFFICKING PROTEIN PARTICLE COMPLEX SUBUNIT 10"/>
    <property type="match status" value="1"/>
</dbReference>
<keyword evidence="2" id="KW-0813">Transport</keyword>
<comment type="subcellular location">
    <subcellularLocation>
        <location evidence="1">Golgi apparatus</location>
    </subcellularLocation>
</comment>
<dbReference type="AlphaFoldDB" id="A0A1E3NPC6"/>
<evidence type="ECO:0008006" key="9">
    <source>
        <dbReference type="Google" id="ProtNLM"/>
    </source>
</evidence>
<keyword evidence="3" id="KW-0333">Golgi apparatus</keyword>
<evidence type="ECO:0000256" key="2">
    <source>
        <dbReference type="ARBA" id="ARBA00022448"/>
    </source>
</evidence>
<feature type="domain" description="TRAPPC10/Trs130 N-terminal" evidence="5">
    <location>
        <begin position="67"/>
        <end position="195"/>
    </location>
</feature>
<protein>
    <recommendedName>
        <fullName evidence="9">Trafficking protein particle complex subunit 11 domain-containing protein</fullName>
    </recommendedName>
</protein>
<evidence type="ECO:0000313" key="8">
    <source>
        <dbReference type="Proteomes" id="UP000094455"/>
    </source>
</evidence>
<evidence type="ECO:0000313" key="7">
    <source>
        <dbReference type="EMBL" id="ODQ47558.1"/>
    </source>
</evidence>
<dbReference type="InterPro" id="IPR045126">
    <property type="entry name" value="TRAPPC10/Trs130"/>
</dbReference>